<proteinExistence type="predicted"/>
<organism evidence="1 2">
    <name type="scientific">Marinobacter lutaoensis</name>
    <dbReference type="NCBI Taxonomy" id="135739"/>
    <lineage>
        <taxon>Bacteria</taxon>
        <taxon>Pseudomonadati</taxon>
        <taxon>Pseudomonadota</taxon>
        <taxon>Gammaproteobacteria</taxon>
        <taxon>Pseudomonadales</taxon>
        <taxon>Marinobacteraceae</taxon>
        <taxon>Marinobacter</taxon>
    </lineage>
</organism>
<keyword evidence="2" id="KW-1185">Reference proteome</keyword>
<sequence length="72" mass="7917">MLEAVQSLAVQTVWQGEGVEVVALGTRDASGFFSPRRFEVHIPGDAVLYRSDSQSAAFHYLDILLGYAVMEN</sequence>
<reference evidence="1 2" key="1">
    <citation type="submission" date="2016-12" db="EMBL/GenBank/DDBJ databases">
        <title>Marinobacter lutaoensis whole genome sequencing.</title>
        <authorList>
            <person name="Verma A."/>
            <person name="Krishnamurthi S."/>
        </authorList>
    </citation>
    <scope>NUCLEOTIDE SEQUENCE [LARGE SCALE GENOMIC DNA]</scope>
    <source>
        <strain evidence="1 2">T5054</strain>
    </source>
</reference>
<dbReference type="EMBL" id="MSCW01000007">
    <property type="protein sequence ID" value="ONF43183.1"/>
    <property type="molecule type" value="Genomic_DNA"/>
</dbReference>
<comment type="caution">
    <text evidence="1">The sequence shown here is derived from an EMBL/GenBank/DDBJ whole genome shotgun (WGS) entry which is preliminary data.</text>
</comment>
<accession>A0A1V2DRG5</accession>
<dbReference type="STRING" id="135739.BTO32_10875"/>
<dbReference type="AlphaFoldDB" id="A0A1V2DRG5"/>
<gene>
    <name evidence="1" type="ORF">BTO32_10875</name>
</gene>
<evidence type="ECO:0000313" key="2">
    <source>
        <dbReference type="Proteomes" id="UP000189339"/>
    </source>
</evidence>
<name>A0A1V2DRG5_9GAMM</name>
<dbReference type="Proteomes" id="UP000189339">
    <property type="component" value="Unassembled WGS sequence"/>
</dbReference>
<protein>
    <submittedName>
        <fullName evidence="1">Uncharacterized protein</fullName>
    </submittedName>
</protein>
<evidence type="ECO:0000313" key="1">
    <source>
        <dbReference type="EMBL" id="ONF43183.1"/>
    </source>
</evidence>